<reference evidence="1" key="1">
    <citation type="submission" date="2018-02" db="EMBL/GenBank/DDBJ databases">
        <title>Rhizophora mucronata_Transcriptome.</title>
        <authorList>
            <person name="Meera S.P."/>
            <person name="Sreeshan A."/>
            <person name="Augustine A."/>
        </authorList>
    </citation>
    <scope>NUCLEOTIDE SEQUENCE</scope>
    <source>
        <tissue evidence="1">Leaf</tissue>
    </source>
</reference>
<dbReference type="EMBL" id="GGEC01062087">
    <property type="protein sequence ID" value="MBX42571.1"/>
    <property type="molecule type" value="Transcribed_RNA"/>
</dbReference>
<organism evidence="1">
    <name type="scientific">Rhizophora mucronata</name>
    <name type="common">Asiatic mangrove</name>
    <dbReference type="NCBI Taxonomy" id="61149"/>
    <lineage>
        <taxon>Eukaryota</taxon>
        <taxon>Viridiplantae</taxon>
        <taxon>Streptophyta</taxon>
        <taxon>Embryophyta</taxon>
        <taxon>Tracheophyta</taxon>
        <taxon>Spermatophyta</taxon>
        <taxon>Magnoliopsida</taxon>
        <taxon>eudicotyledons</taxon>
        <taxon>Gunneridae</taxon>
        <taxon>Pentapetalae</taxon>
        <taxon>rosids</taxon>
        <taxon>fabids</taxon>
        <taxon>Malpighiales</taxon>
        <taxon>Rhizophoraceae</taxon>
        <taxon>Rhizophora</taxon>
    </lineage>
</organism>
<name>A0A2P2NJA4_RHIMU</name>
<dbReference type="AlphaFoldDB" id="A0A2P2NJA4"/>
<evidence type="ECO:0000313" key="1">
    <source>
        <dbReference type="EMBL" id="MBX42571.1"/>
    </source>
</evidence>
<sequence length="34" mass="4172">MHCQAKWLIKYLQSELQCYKCLNCYSCYPEMVHN</sequence>
<protein>
    <submittedName>
        <fullName evidence="1">Uncharacterized protein</fullName>
    </submittedName>
</protein>
<proteinExistence type="predicted"/>
<accession>A0A2P2NJA4</accession>